<gene>
    <name evidence="4" type="ORF">CERSUDRAFT_150331</name>
</gene>
<feature type="domain" description="Protein CPL1-like" evidence="3">
    <location>
        <begin position="293"/>
        <end position="360"/>
    </location>
</feature>
<feature type="domain" description="Tyrosine-protein kinase ephrin type A/B receptor-like" evidence="2">
    <location>
        <begin position="161"/>
        <end position="193"/>
    </location>
</feature>
<feature type="chain" id="PRO_5004022907" description="Tyrosine-protein kinase ephrin type A/B receptor-like domain-containing protein" evidence="1">
    <location>
        <begin position="28"/>
        <end position="373"/>
    </location>
</feature>
<dbReference type="Pfam" id="PF21671">
    <property type="entry name" value="CPL1-like"/>
    <property type="match status" value="1"/>
</dbReference>
<dbReference type="PANTHER" id="PTHR46967">
    <property type="entry name" value="INSULIN-LIKE GROWTH FACTOR BINDING PROTEIN,N-TERMINAL"/>
    <property type="match status" value="1"/>
</dbReference>
<protein>
    <recommendedName>
        <fullName evidence="6">Tyrosine-protein kinase ephrin type A/B receptor-like domain-containing protein</fullName>
    </recommendedName>
</protein>
<dbReference type="InterPro" id="IPR009030">
    <property type="entry name" value="Growth_fac_rcpt_cys_sf"/>
</dbReference>
<dbReference type="PANTHER" id="PTHR46967:SF1">
    <property type="entry name" value="KERATIN-ASSOCIATED PROTEIN 16-1-LIKE"/>
    <property type="match status" value="1"/>
</dbReference>
<dbReference type="Pfam" id="PF07699">
    <property type="entry name" value="Ephrin_rec_like"/>
    <property type="match status" value="2"/>
</dbReference>
<accession>M2PSN1</accession>
<dbReference type="AlphaFoldDB" id="M2PSN1"/>
<dbReference type="EMBL" id="KB445793">
    <property type="protein sequence ID" value="EMD39679.1"/>
    <property type="molecule type" value="Genomic_DNA"/>
</dbReference>
<dbReference type="SUPFAM" id="SSF57184">
    <property type="entry name" value="Growth factor receptor domain"/>
    <property type="match status" value="2"/>
</dbReference>
<dbReference type="SMART" id="SM01411">
    <property type="entry name" value="Ephrin_rec_like"/>
    <property type="match status" value="4"/>
</dbReference>
<evidence type="ECO:0000256" key="1">
    <source>
        <dbReference type="SAM" id="SignalP"/>
    </source>
</evidence>
<evidence type="ECO:0000259" key="2">
    <source>
        <dbReference type="Pfam" id="PF07699"/>
    </source>
</evidence>
<evidence type="ECO:0008006" key="6">
    <source>
        <dbReference type="Google" id="ProtNLM"/>
    </source>
</evidence>
<dbReference type="InterPro" id="IPR048661">
    <property type="entry name" value="CPL1-like"/>
</dbReference>
<dbReference type="STRING" id="914234.M2PSN1"/>
<reference evidence="4 5" key="1">
    <citation type="journal article" date="2012" name="Proc. Natl. Acad. Sci. U.S.A.">
        <title>Comparative genomics of Ceriporiopsis subvermispora and Phanerochaete chrysosporium provide insight into selective ligninolysis.</title>
        <authorList>
            <person name="Fernandez-Fueyo E."/>
            <person name="Ruiz-Duenas F.J."/>
            <person name="Ferreira P."/>
            <person name="Floudas D."/>
            <person name="Hibbett D.S."/>
            <person name="Canessa P."/>
            <person name="Larrondo L.F."/>
            <person name="James T.Y."/>
            <person name="Seelenfreund D."/>
            <person name="Lobos S."/>
            <person name="Polanco R."/>
            <person name="Tello M."/>
            <person name="Honda Y."/>
            <person name="Watanabe T."/>
            <person name="Watanabe T."/>
            <person name="Ryu J.S."/>
            <person name="Kubicek C.P."/>
            <person name="Schmoll M."/>
            <person name="Gaskell J."/>
            <person name="Hammel K.E."/>
            <person name="St John F.J."/>
            <person name="Vanden Wymelenberg A."/>
            <person name="Sabat G."/>
            <person name="Splinter BonDurant S."/>
            <person name="Syed K."/>
            <person name="Yadav J.S."/>
            <person name="Doddapaneni H."/>
            <person name="Subramanian V."/>
            <person name="Lavin J.L."/>
            <person name="Oguiza J.A."/>
            <person name="Perez G."/>
            <person name="Pisabarro A.G."/>
            <person name="Ramirez L."/>
            <person name="Santoyo F."/>
            <person name="Master E."/>
            <person name="Coutinho P.M."/>
            <person name="Henrissat B."/>
            <person name="Lombard V."/>
            <person name="Magnuson J.K."/>
            <person name="Kuees U."/>
            <person name="Hori C."/>
            <person name="Igarashi K."/>
            <person name="Samejima M."/>
            <person name="Held B.W."/>
            <person name="Barry K.W."/>
            <person name="LaButti K.M."/>
            <person name="Lapidus A."/>
            <person name="Lindquist E.A."/>
            <person name="Lucas S.M."/>
            <person name="Riley R."/>
            <person name="Salamov A.A."/>
            <person name="Hoffmeister D."/>
            <person name="Schwenk D."/>
            <person name="Hadar Y."/>
            <person name="Yarden O."/>
            <person name="de Vries R.P."/>
            <person name="Wiebenga A."/>
            <person name="Stenlid J."/>
            <person name="Eastwood D."/>
            <person name="Grigoriev I.V."/>
            <person name="Berka R.M."/>
            <person name="Blanchette R.A."/>
            <person name="Kersten P."/>
            <person name="Martinez A.T."/>
            <person name="Vicuna R."/>
            <person name="Cullen D."/>
        </authorList>
    </citation>
    <scope>NUCLEOTIDE SEQUENCE [LARGE SCALE GENOMIC DNA]</scope>
    <source>
        <strain evidence="4 5">B</strain>
    </source>
</reference>
<keyword evidence="1" id="KW-0732">Signal</keyword>
<organism evidence="4 5">
    <name type="scientific">Ceriporiopsis subvermispora (strain B)</name>
    <name type="common">White-rot fungus</name>
    <name type="synonym">Gelatoporia subvermispora</name>
    <dbReference type="NCBI Taxonomy" id="914234"/>
    <lineage>
        <taxon>Eukaryota</taxon>
        <taxon>Fungi</taxon>
        <taxon>Dikarya</taxon>
        <taxon>Basidiomycota</taxon>
        <taxon>Agaricomycotina</taxon>
        <taxon>Agaricomycetes</taxon>
        <taxon>Polyporales</taxon>
        <taxon>Gelatoporiaceae</taxon>
        <taxon>Gelatoporia</taxon>
    </lineage>
</organism>
<dbReference type="InterPro" id="IPR011641">
    <property type="entry name" value="Tyr-kin_ephrin_A/B_rcpt-like"/>
</dbReference>
<proteinExistence type="predicted"/>
<dbReference type="HOGENOM" id="CLU_058493_0_0_1"/>
<evidence type="ECO:0000259" key="3">
    <source>
        <dbReference type="Pfam" id="PF21671"/>
    </source>
</evidence>
<evidence type="ECO:0000313" key="5">
    <source>
        <dbReference type="Proteomes" id="UP000016930"/>
    </source>
</evidence>
<feature type="domain" description="Tyrosine-protein kinase ephrin type A/B receptor-like" evidence="2">
    <location>
        <begin position="83"/>
        <end position="130"/>
    </location>
</feature>
<dbReference type="Proteomes" id="UP000016930">
    <property type="component" value="Unassembled WGS sequence"/>
</dbReference>
<dbReference type="OrthoDB" id="439917at2759"/>
<sequence length="373" mass="39021">MLSSRPVHARAALLLIIFSFAYHPVYAVQCQQGYYNPGGGNTCEPCAPGTYNDQTGHSSCQTASPGWYATGPAATKQEECGPGTFSLAGASSCTSCPVGTYQDQSGSSKCTTVQPGWYSNGPGATQEIQCGKGYYSAGGAAGCTICPPGSYCNSDTNSSPTPCPPGWYAPDSGAQESCTRCPQGTFTDFYGATQCCSCCSGWYNDNTGQTHCFNCPTGGWSPPGAVNKGQCTTMGGALSTCASSNNQCPKTGGGVPSGTIERRKVPHRHMCPYGHKNCPIYGLNAHTGYIKAYECIDIENDLETCGGCVANDSPFGYRNADGGRDCSAIPNVDAVRCLGGECLVMKCSAGFVLSRDGENCEPLWTEQSSWLES</sequence>
<keyword evidence="5" id="KW-1185">Reference proteome</keyword>
<name>M2PSN1_CERS8</name>
<dbReference type="Gene3D" id="2.10.50.10">
    <property type="entry name" value="Tumor Necrosis Factor Receptor, subunit A, domain 2"/>
    <property type="match status" value="3"/>
</dbReference>
<feature type="signal peptide" evidence="1">
    <location>
        <begin position="1"/>
        <end position="27"/>
    </location>
</feature>
<evidence type="ECO:0000313" key="4">
    <source>
        <dbReference type="EMBL" id="EMD39679.1"/>
    </source>
</evidence>